<evidence type="ECO:0000256" key="6">
    <source>
        <dbReference type="ARBA" id="ARBA00023141"/>
    </source>
</evidence>
<dbReference type="GO" id="GO:0009423">
    <property type="term" value="P:chorismate biosynthetic process"/>
    <property type="evidence" value="ECO:0007669"/>
    <property type="project" value="UniProtKB-UniRule"/>
</dbReference>
<dbReference type="EMBL" id="SORZ01000002">
    <property type="protein sequence ID" value="TPW34177.1"/>
    <property type="molecule type" value="Genomic_DNA"/>
</dbReference>
<dbReference type="HAMAP" id="MF_00210">
    <property type="entry name" value="EPSP_synth"/>
    <property type="match status" value="1"/>
</dbReference>
<feature type="active site" description="Proton acceptor" evidence="8">
    <location>
        <position position="339"/>
    </location>
</feature>
<accession>A0A506ULD7</accession>
<dbReference type="PROSITE" id="PS00104">
    <property type="entry name" value="EPSP_SYNTHASE_1"/>
    <property type="match status" value="1"/>
</dbReference>
<feature type="binding site" evidence="8">
    <location>
        <position position="421"/>
    </location>
    <ligand>
        <name>phosphoenolpyruvate</name>
        <dbReference type="ChEBI" id="CHEBI:58702"/>
    </ligand>
</feature>
<name>A0A506ULD7_9PROT</name>
<comment type="caution">
    <text evidence="10">The sequence shown here is derived from an EMBL/GenBank/DDBJ whole genome shotgun (WGS) entry which is preliminary data.</text>
</comment>
<feature type="binding site" evidence="8">
    <location>
        <position position="180"/>
    </location>
    <ligand>
        <name>3-phosphoshikimate</name>
        <dbReference type="ChEBI" id="CHEBI:145989"/>
    </ligand>
</feature>
<dbReference type="RefSeq" id="WP_165600823.1">
    <property type="nucleotide sequence ID" value="NZ_SORZ01000002.1"/>
</dbReference>
<dbReference type="Pfam" id="PF00275">
    <property type="entry name" value="EPSP_synthase"/>
    <property type="match status" value="1"/>
</dbReference>
<evidence type="ECO:0000256" key="1">
    <source>
        <dbReference type="ARBA" id="ARBA00004811"/>
    </source>
</evidence>
<evidence type="ECO:0000256" key="2">
    <source>
        <dbReference type="ARBA" id="ARBA00009948"/>
    </source>
</evidence>
<keyword evidence="6 8" id="KW-0057">Aromatic amino acid biosynthesis</keyword>
<feature type="binding site" evidence="8">
    <location>
        <position position="339"/>
    </location>
    <ligand>
        <name>3-phosphoshikimate</name>
        <dbReference type="ChEBI" id="CHEBI:145989"/>
    </ligand>
</feature>
<dbReference type="GO" id="GO:0003866">
    <property type="term" value="F:3-phosphoshikimate 1-carboxyvinyltransferase activity"/>
    <property type="evidence" value="ECO:0007669"/>
    <property type="project" value="UniProtKB-UniRule"/>
</dbReference>
<evidence type="ECO:0000259" key="9">
    <source>
        <dbReference type="Pfam" id="PF00275"/>
    </source>
</evidence>
<comment type="subcellular location">
    <subcellularLocation>
        <location evidence="8">Cytoplasm</location>
    </subcellularLocation>
</comment>
<dbReference type="UniPathway" id="UPA00053">
    <property type="reaction ID" value="UER00089"/>
</dbReference>
<feature type="binding site" evidence="8">
    <location>
        <position position="31"/>
    </location>
    <ligand>
        <name>3-phosphoshikimate</name>
        <dbReference type="ChEBI" id="CHEBI:145989"/>
    </ligand>
</feature>
<gene>
    <name evidence="8 10" type="primary">aroA</name>
    <name evidence="10" type="ORF">E3202_06550</name>
</gene>
<dbReference type="CDD" id="cd01556">
    <property type="entry name" value="EPSP_synthase"/>
    <property type="match status" value="1"/>
</dbReference>
<organism evidence="10 11">
    <name type="scientific">Oecophyllibacter saccharovorans</name>
    <dbReference type="NCBI Taxonomy" id="2558360"/>
    <lineage>
        <taxon>Bacteria</taxon>
        <taxon>Pseudomonadati</taxon>
        <taxon>Pseudomonadota</taxon>
        <taxon>Alphaproteobacteria</taxon>
        <taxon>Acetobacterales</taxon>
        <taxon>Acetobacteraceae</taxon>
        <taxon>Oecophyllibacter</taxon>
    </lineage>
</organism>
<dbReference type="InterPro" id="IPR006264">
    <property type="entry name" value="EPSP_synthase"/>
</dbReference>
<dbReference type="Gene3D" id="3.65.10.10">
    <property type="entry name" value="Enolpyruvate transferase domain"/>
    <property type="match status" value="2"/>
</dbReference>
<dbReference type="InterPro" id="IPR001986">
    <property type="entry name" value="Enolpyruvate_Tfrase_dom"/>
</dbReference>
<dbReference type="FunFam" id="3.65.10.10:FF:000005">
    <property type="entry name" value="3-phosphoshikimate 1-carboxyvinyltransferase"/>
    <property type="match status" value="1"/>
</dbReference>
<dbReference type="GO" id="GO:0008652">
    <property type="term" value="P:amino acid biosynthetic process"/>
    <property type="evidence" value="ECO:0007669"/>
    <property type="project" value="UniProtKB-KW"/>
</dbReference>
<comment type="pathway">
    <text evidence="1 8">Metabolic intermediate biosynthesis; chorismate biosynthesis; chorismate from D-erythrose 4-phosphate and phosphoenolpyruvate: step 6/7.</text>
</comment>
<dbReference type="InterPro" id="IPR036968">
    <property type="entry name" value="Enolpyruvate_Tfrase_sf"/>
</dbReference>
<protein>
    <recommendedName>
        <fullName evidence="8">3-phosphoshikimate 1-carboxyvinyltransferase</fullName>
        <ecNumber evidence="8">2.5.1.19</ecNumber>
    </recommendedName>
    <alternativeName>
        <fullName evidence="8">5-enolpyruvylshikimate-3-phosphate synthase</fullName>
        <shortName evidence="8">EPSP synthase</shortName>
        <shortName evidence="8">EPSPS</shortName>
    </alternativeName>
</protein>
<comment type="caution">
    <text evidence="8">Lacks conserved residue(s) required for the propagation of feature annotation.</text>
</comment>
<comment type="subunit">
    <text evidence="8">Monomer.</text>
</comment>
<feature type="domain" description="Enolpyruvate transferase" evidence="9">
    <location>
        <begin position="16"/>
        <end position="454"/>
    </location>
</feature>
<evidence type="ECO:0000313" key="10">
    <source>
        <dbReference type="EMBL" id="TPW34177.1"/>
    </source>
</evidence>
<dbReference type="PANTHER" id="PTHR21090:SF5">
    <property type="entry name" value="PENTAFUNCTIONAL AROM POLYPEPTIDE"/>
    <property type="match status" value="1"/>
</dbReference>
<evidence type="ECO:0000256" key="5">
    <source>
        <dbReference type="ARBA" id="ARBA00022679"/>
    </source>
</evidence>
<dbReference type="SUPFAM" id="SSF55205">
    <property type="entry name" value="EPT/RTPC-like"/>
    <property type="match status" value="1"/>
</dbReference>
<dbReference type="PANTHER" id="PTHR21090">
    <property type="entry name" value="AROM/DEHYDROQUINATE SYNTHASE"/>
    <property type="match status" value="1"/>
</dbReference>
<comment type="function">
    <text evidence="8">Catalyzes the transfer of the enolpyruvyl moiety of phosphoenolpyruvate (PEP) to the 5-hydroxyl of shikimate-3-phosphate (S3P) to produce enolpyruvyl shikimate-3-phosphate and inorganic phosphate.</text>
</comment>
<evidence type="ECO:0000256" key="4">
    <source>
        <dbReference type="ARBA" id="ARBA00022605"/>
    </source>
</evidence>
<comment type="similarity">
    <text evidence="2 8">Belongs to the EPSP synthase family.</text>
</comment>
<evidence type="ECO:0000313" key="11">
    <source>
        <dbReference type="Proteomes" id="UP000315037"/>
    </source>
</evidence>
<feature type="binding site" evidence="8">
    <location>
        <position position="30"/>
    </location>
    <ligand>
        <name>phosphoenolpyruvate</name>
        <dbReference type="ChEBI" id="CHEBI:58702"/>
    </ligand>
</feature>
<comment type="catalytic activity">
    <reaction evidence="7">
        <text>3-phosphoshikimate + phosphoenolpyruvate = 5-O-(1-carboxyvinyl)-3-phosphoshikimate + phosphate</text>
        <dbReference type="Rhea" id="RHEA:21256"/>
        <dbReference type="ChEBI" id="CHEBI:43474"/>
        <dbReference type="ChEBI" id="CHEBI:57701"/>
        <dbReference type="ChEBI" id="CHEBI:58702"/>
        <dbReference type="ChEBI" id="CHEBI:145989"/>
        <dbReference type="EC" id="2.5.1.19"/>
    </reaction>
    <physiologicalReaction direction="left-to-right" evidence="7">
        <dbReference type="Rhea" id="RHEA:21257"/>
    </physiologicalReaction>
</comment>
<dbReference type="PIRSF" id="PIRSF000505">
    <property type="entry name" value="EPSPS"/>
    <property type="match status" value="1"/>
</dbReference>
<dbReference type="Proteomes" id="UP000315037">
    <property type="component" value="Unassembled WGS sequence"/>
</dbReference>
<keyword evidence="11" id="KW-1185">Reference proteome</keyword>
<feature type="binding site" evidence="8">
    <location>
        <position position="30"/>
    </location>
    <ligand>
        <name>3-phosphoshikimate</name>
        <dbReference type="ChEBI" id="CHEBI:145989"/>
    </ligand>
</feature>
<evidence type="ECO:0000256" key="3">
    <source>
        <dbReference type="ARBA" id="ARBA00022490"/>
    </source>
</evidence>
<dbReference type="InterPro" id="IPR013792">
    <property type="entry name" value="RNA3'P_cycl/enolpyr_Trfase_a/b"/>
</dbReference>
<keyword evidence="4 8" id="KW-0028">Amino-acid biosynthesis</keyword>
<dbReference type="NCBIfam" id="TIGR01356">
    <property type="entry name" value="aroA"/>
    <property type="match status" value="1"/>
</dbReference>
<keyword evidence="5 8" id="KW-0808">Transferase</keyword>
<sequence>MKTSSPAARPLHVVAAPAGLKGRVRVPGDKSISHRALMFAALAEGRTQITGLLEGEDVLRTAQAMQALGAEISRNVDGAGKVVWSVTGCGPQGLQEPARVLDMGNSGTGARLLSGLLATRPINTLMTGDDSLCARPMQRVTVPLSDMGARFVTRSGGRLPMAVEGTGNGKAITYRLPVASAQVKSAVLLAGLNCAGETVVEEPVPTRDHTENMLRHFGVPVRVEPLEPSAPQADTGKRISLSGPARLTARDVTVPGDPSSAAFPLVAALLVPGSDLVIETVGLNPLRTGLLTTLAEMGAALEIRNIRTEGGEQVGDLHVRAGPLKAVDVPAARAPAMIDEYPVLAVACAFAAGTSRLRGLGELRVKESDRLASTVALLQANGVEVETEGDDLVIHGVGARGSATTGAAIGGGQVRTRMDHRLAMSAIVLGLAGGKPVAIDDTSFIETSFPAFISLMNELGAGLQVP</sequence>
<dbReference type="EC" id="2.5.1.19" evidence="8"/>
<feature type="binding site" evidence="8">
    <location>
        <position position="370"/>
    </location>
    <ligand>
        <name>phosphoenolpyruvate</name>
        <dbReference type="ChEBI" id="CHEBI:58702"/>
    </ligand>
</feature>
<dbReference type="GO" id="GO:0009073">
    <property type="term" value="P:aromatic amino acid family biosynthetic process"/>
    <property type="evidence" value="ECO:0007669"/>
    <property type="project" value="UniProtKB-KW"/>
</dbReference>
<feature type="binding site" evidence="8">
    <location>
        <position position="35"/>
    </location>
    <ligand>
        <name>3-phosphoshikimate</name>
        <dbReference type="ChEBI" id="CHEBI:145989"/>
    </ligand>
</feature>
<feature type="binding site" evidence="8">
    <location>
        <position position="182"/>
    </location>
    <ligand>
        <name>phosphoenolpyruvate</name>
        <dbReference type="ChEBI" id="CHEBI:58702"/>
    </ligand>
</feature>
<keyword evidence="3 8" id="KW-0963">Cytoplasm</keyword>
<feature type="binding site" evidence="8">
    <location>
        <position position="107"/>
    </location>
    <ligand>
        <name>phosphoenolpyruvate</name>
        <dbReference type="ChEBI" id="CHEBI:58702"/>
    </ligand>
</feature>
<proteinExistence type="inferred from homology"/>
<feature type="binding site" evidence="8">
    <location>
        <position position="182"/>
    </location>
    <ligand>
        <name>3-phosphoshikimate</name>
        <dbReference type="ChEBI" id="CHEBI:145989"/>
    </ligand>
</feature>
<dbReference type="AlphaFoldDB" id="A0A506ULD7"/>
<evidence type="ECO:0000256" key="8">
    <source>
        <dbReference type="HAMAP-Rule" id="MF_00210"/>
    </source>
</evidence>
<dbReference type="GO" id="GO:0005737">
    <property type="term" value="C:cytoplasm"/>
    <property type="evidence" value="ECO:0007669"/>
    <property type="project" value="UniProtKB-SubCell"/>
</dbReference>
<dbReference type="PROSITE" id="PS00885">
    <property type="entry name" value="EPSP_SYNTHASE_2"/>
    <property type="match status" value="1"/>
</dbReference>
<reference evidence="10 11" key="1">
    <citation type="submission" date="2019-03" db="EMBL/GenBank/DDBJ databases">
        <title>The complete genome sequence of Neokomagataea sp. Jb2 NBRC113641.</title>
        <authorList>
            <person name="Chua K.-O."/>
            <person name="Chan K.-G."/>
            <person name="See-Too W.-S."/>
        </authorList>
    </citation>
    <scope>NUCLEOTIDE SEQUENCE [LARGE SCALE GENOMIC DNA]</scope>
    <source>
        <strain evidence="10 11">Jb2</strain>
    </source>
</reference>
<dbReference type="InterPro" id="IPR023193">
    <property type="entry name" value="EPSP_synthase_CS"/>
</dbReference>
<evidence type="ECO:0000256" key="7">
    <source>
        <dbReference type="ARBA" id="ARBA00044633"/>
    </source>
</evidence>
<feature type="binding site" evidence="8">
    <location>
        <position position="366"/>
    </location>
    <ligand>
        <name>3-phosphoshikimate</name>
        <dbReference type="ChEBI" id="CHEBI:145989"/>
    </ligand>
</feature>
<feature type="binding site" evidence="8">
    <location>
        <position position="135"/>
    </location>
    <ligand>
        <name>phosphoenolpyruvate</name>
        <dbReference type="ChEBI" id="CHEBI:58702"/>
    </ligand>
</feature>